<sequence>MDNRKVFEGEEKMPLEEDQAVDLKHYIQGYTNNLQYWSDRSNQRFTTSSVTIKLLKDFNTISSYLWHFLELKHGSILVQGTYWFLKTPARLDFGGSRMAVLRFKAFTGSIQDLCSAGFWWLYVQMEQDGFLVVQGTYWDCKTSARLDSGGSRSFNTIGILHNNEVSDTMESYEMQ</sequence>
<evidence type="ECO:0000313" key="1">
    <source>
        <dbReference type="EMBL" id="OAD07538.1"/>
    </source>
</evidence>
<comment type="caution">
    <text evidence="1">The sequence shown here is derived from an EMBL/GenBank/DDBJ whole genome shotgun (WGS) entry which is preliminary data.</text>
</comment>
<accession>A0A168PCR7</accession>
<reference evidence="1 2" key="1">
    <citation type="submission" date="2015-06" db="EMBL/GenBank/DDBJ databases">
        <title>Expansion of signal transduction pathways in fungi by whole-genome duplication.</title>
        <authorList>
            <consortium name="DOE Joint Genome Institute"/>
            <person name="Corrochano L.M."/>
            <person name="Kuo A."/>
            <person name="Marcet-Houben M."/>
            <person name="Polaino S."/>
            <person name="Salamov A."/>
            <person name="Villalobos J.M."/>
            <person name="Alvarez M.I."/>
            <person name="Avalos J."/>
            <person name="Benito E.P."/>
            <person name="Benoit I."/>
            <person name="Burger G."/>
            <person name="Camino L.P."/>
            <person name="Canovas D."/>
            <person name="Cerda-Olmedo E."/>
            <person name="Cheng J.-F."/>
            <person name="Dominguez A."/>
            <person name="Elias M."/>
            <person name="Eslava A.P."/>
            <person name="Glaser F."/>
            <person name="Grimwood J."/>
            <person name="Gutierrez G."/>
            <person name="Heitman J."/>
            <person name="Henrissat B."/>
            <person name="Iturriaga E.A."/>
            <person name="Lang B.F."/>
            <person name="Lavin J.L."/>
            <person name="Lee S."/>
            <person name="Li W."/>
            <person name="Lindquist E."/>
            <person name="Lopez-Garcia S."/>
            <person name="Luque E.M."/>
            <person name="Marcos A.T."/>
            <person name="Martin J."/>
            <person name="Mccluskey K."/>
            <person name="Medina H.R."/>
            <person name="Miralles-Duran A."/>
            <person name="Miyazaki A."/>
            <person name="Munoz-Torres E."/>
            <person name="Oguiza J.A."/>
            <person name="Ohm R."/>
            <person name="Olmedo M."/>
            <person name="Orejas M."/>
            <person name="Ortiz-Castellanos L."/>
            <person name="Pisabarro A.G."/>
            <person name="Rodriguez-Romero J."/>
            <person name="Ruiz-Herrera J."/>
            <person name="Ruiz-Vazquez R."/>
            <person name="Sanz C."/>
            <person name="Schackwitz W."/>
            <person name="Schmutz J."/>
            <person name="Shahriari M."/>
            <person name="Shelest E."/>
            <person name="Silva-Franco F."/>
            <person name="Soanes D."/>
            <person name="Syed K."/>
            <person name="Tagua V.G."/>
            <person name="Talbot N.J."/>
            <person name="Thon M."/>
            <person name="De Vries R.P."/>
            <person name="Wiebenga A."/>
            <person name="Yadav J.S."/>
            <person name="Braun E.L."/>
            <person name="Baker S."/>
            <person name="Garre V."/>
            <person name="Horwitz B."/>
            <person name="Torres-Martinez S."/>
            <person name="Idnurm A."/>
            <person name="Herrera-Estrella A."/>
            <person name="Gabaldon T."/>
            <person name="Grigoriev I.V."/>
        </authorList>
    </citation>
    <scope>NUCLEOTIDE SEQUENCE [LARGE SCALE GENOMIC DNA]</scope>
    <source>
        <strain evidence="1 2">CBS 277.49</strain>
    </source>
</reference>
<keyword evidence="2" id="KW-1185">Reference proteome</keyword>
<gene>
    <name evidence="1" type="ORF">MUCCIDRAFT_77504</name>
</gene>
<dbReference type="EMBL" id="AMYB01000001">
    <property type="protein sequence ID" value="OAD07538.1"/>
    <property type="molecule type" value="Genomic_DNA"/>
</dbReference>
<name>A0A168PCR7_MUCCL</name>
<dbReference type="VEuPathDB" id="FungiDB:MUCCIDRAFT_77504"/>
<dbReference type="Proteomes" id="UP000077051">
    <property type="component" value="Unassembled WGS sequence"/>
</dbReference>
<proteinExistence type="predicted"/>
<evidence type="ECO:0000313" key="2">
    <source>
        <dbReference type="Proteomes" id="UP000077051"/>
    </source>
</evidence>
<protein>
    <submittedName>
        <fullName evidence="1">Uncharacterized protein</fullName>
    </submittedName>
</protein>
<organism evidence="1 2">
    <name type="scientific">Mucor lusitanicus CBS 277.49</name>
    <dbReference type="NCBI Taxonomy" id="747725"/>
    <lineage>
        <taxon>Eukaryota</taxon>
        <taxon>Fungi</taxon>
        <taxon>Fungi incertae sedis</taxon>
        <taxon>Mucoromycota</taxon>
        <taxon>Mucoromycotina</taxon>
        <taxon>Mucoromycetes</taxon>
        <taxon>Mucorales</taxon>
        <taxon>Mucorineae</taxon>
        <taxon>Mucoraceae</taxon>
        <taxon>Mucor</taxon>
    </lineage>
</organism>
<dbReference type="AlphaFoldDB" id="A0A168PCR7"/>